<keyword evidence="2" id="KW-1185">Reference proteome</keyword>
<reference evidence="1 2" key="1">
    <citation type="submission" date="2023-03" db="EMBL/GenBank/DDBJ databases">
        <title>Bacillus Genome Sequencing.</title>
        <authorList>
            <person name="Dunlap C."/>
        </authorList>
    </citation>
    <scope>NUCLEOTIDE SEQUENCE [LARGE SCALE GENOMIC DNA]</scope>
    <source>
        <strain evidence="1 2">BD-533</strain>
    </source>
</reference>
<dbReference type="EMBL" id="JARLKY010000059">
    <property type="protein sequence ID" value="MEC0229913.1"/>
    <property type="molecule type" value="Genomic_DNA"/>
</dbReference>
<sequence length="67" mass="7209">MLSARKPAKVQEFPGEFGYKVEMPAIVQVFSTIPASDPKKASKACTNAGISSLRLLQVQKRCTIAGL</sequence>
<evidence type="ECO:0000313" key="2">
    <source>
        <dbReference type="Proteomes" id="UP001338137"/>
    </source>
</evidence>
<gene>
    <name evidence="1" type="ORF">P4I72_22535</name>
</gene>
<name>A0ABU6G6W2_9BACL</name>
<evidence type="ECO:0000313" key="1">
    <source>
        <dbReference type="EMBL" id="MEC0229913.1"/>
    </source>
</evidence>
<accession>A0ABU6G6W2</accession>
<proteinExistence type="predicted"/>
<organism evidence="1 2">
    <name type="scientific">Paenibacillus alba</name>
    <dbReference type="NCBI Taxonomy" id="1197127"/>
    <lineage>
        <taxon>Bacteria</taxon>
        <taxon>Bacillati</taxon>
        <taxon>Bacillota</taxon>
        <taxon>Bacilli</taxon>
        <taxon>Bacillales</taxon>
        <taxon>Paenibacillaceae</taxon>
        <taxon>Paenibacillus</taxon>
    </lineage>
</organism>
<protein>
    <submittedName>
        <fullName evidence="1">Uncharacterized protein</fullName>
    </submittedName>
</protein>
<comment type="caution">
    <text evidence="1">The sequence shown here is derived from an EMBL/GenBank/DDBJ whole genome shotgun (WGS) entry which is preliminary data.</text>
</comment>
<dbReference type="Proteomes" id="UP001338137">
    <property type="component" value="Unassembled WGS sequence"/>
</dbReference>
<dbReference type="RefSeq" id="WP_326073967.1">
    <property type="nucleotide sequence ID" value="NZ_JARLKY010000059.1"/>
</dbReference>